<feature type="domain" description="4'-phosphopantetheinyl transferase" evidence="3">
    <location>
        <begin position="104"/>
        <end position="173"/>
    </location>
</feature>
<evidence type="ECO:0000313" key="5">
    <source>
        <dbReference type="Proteomes" id="UP000324376"/>
    </source>
</evidence>
<reference evidence="4 5" key="1">
    <citation type="submission" date="2019-07" db="EMBL/GenBank/DDBJ databases">
        <title>Genomic Encyclopedia of Archaeal and Bacterial Type Strains, Phase II (KMG-II): from individual species to whole genera.</title>
        <authorList>
            <person name="Goeker M."/>
        </authorList>
    </citation>
    <scope>NUCLEOTIDE SEQUENCE [LARGE SCALE GENOMIC DNA]</scope>
    <source>
        <strain evidence="4 5">DSM 17527</strain>
    </source>
</reference>
<dbReference type="EMBL" id="VNHU01000004">
    <property type="protein sequence ID" value="TYP74341.1"/>
    <property type="molecule type" value="Genomic_DNA"/>
</dbReference>
<dbReference type="GO" id="GO:0000287">
    <property type="term" value="F:magnesium ion binding"/>
    <property type="evidence" value="ECO:0007669"/>
    <property type="project" value="InterPro"/>
</dbReference>
<dbReference type="Gene3D" id="3.90.470.20">
    <property type="entry name" value="4'-phosphopantetheinyl transferase domain"/>
    <property type="match status" value="2"/>
</dbReference>
<dbReference type="Pfam" id="PF01648">
    <property type="entry name" value="ACPS"/>
    <property type="match status" value="1"/>
</dbReference>
<dbReference type="Proteomes" id="UP000324376">
    <property type="component" value="Unassembled WGS sequence"/>
</dbReference>
<dbReference type="PANTHER" id="PTHR12215">
    <property type="entry name" value="PHOSPHOPANTETHEINE TRANSFERASE"/>
    <property type="match status" value="1"/>
</dbReference>
<evidence type="ECO:0000313" key="4">
    <source>
        <dbReference type="EMBL" id="TYP74341.1"/>
    </source>
</evidence>
<evidence type="ECO:0000256" key="1">
    <source>
        <dbReference type="ARBA" id="ARBA00010990"/>
    </source>
</evidence>
<evidence type="ECO:0000256" key="2">
    <source>
        <dbReference type="ARBA" id="ARBA00022679"/>
    </source>
</evidence>
<gene>
    <name evidence="4" type="ORF">BD809_104161</name>
</gene>
<name>A0A5S5C4J2_9FLAO</name>
<dbReference type="InterPro" id="IPR050559">
    <property type="entry name" value="P-Pant_transferase_sf"/>
</dbReference>
<dbReference type="GO" id="GO:0008897">
    <property type="term" value="F:holo-[acyl-carrier-protein] synthase activity"/>
    <property type="evidence" value="ECO:0007669"/>
    <property type="project" value="InterPro"/>
</dbReference>
<accession>A0A5S5C4J2</accession>
<keyword evidence="2 4" id="KW-0808">Transferase</keyword>
<dbReference type="GO" id="GO:0019878">
    <property type="term" value="P:lysine biosynthetic process via aminoadipic acid"/>
    <property type="evidence" value="ECO:0007669"/>
    <property type="project" value="TreeGrafter"/>
</dbReference>
<comment type="caution">
    <text evidence="4">The sequence shown here is derived from an EMBL/GenBank/DDBJ whole genome shotgun (WGS) entry which is preliminary data.</text>
</comment>
<dbReference type="SUPFAM" id="SSF56214">
    <property type="entry name" value="4'-phosphopantetheinyl transferase"/>
    <property type="match status" value="2"/>
</dbReference>
<dbReference type="PANTHER" id="PTHR12215:SF10">
    <property type="entry name" value="L-AMINOADIPATE-SEMIALDEHYDE DEHYDROGENASE-PHOSPHOPANTETHEINYL TRANSFERASE"/>
    <property type="match status" value="1"/>
</dbReference>
<keyword evidence="5" id="KW-1185">Reference proteome</keyword>
<dbReference type="AlphaFoldDB" id="A0A5S5C4J2"/>
<dbReference type="OrthoDB" id="9808281at2"/>
<sequence>MVYIFYTKFSEKIRDDLLLTYKSWLPPQLVKKNSSFRFWEDQHRNLLGLLLLIKGLKKFGYSKEVLDKLVYDNYLRPSLKNIPLDFNISHSGDYVACAISKTNRVGIDVEIIQNIDFTGFKSVMSSCEWEIIKNSSTATHTFFEFWTIKESVIKADGRGMSLPLLDIEIFDEHVVCKNDKWYIYKLDFVENACAALATCSDTQIEVEFFNFYKIES</sequence>
<dbReference type="InterPro" id="IPR037143">
    <property type="entry name" value="4-PPantetheinyl_Trfase_dom_sf"/>
</dbReference>
<dbReference type="GO" id="GO:0005829">
    <property type="term" value="C:cytosol"/>
    <property type="evidence" value="ECO:0007669"/>
    <property type="project" value="TreeGrafter"/>
</dbReference>
<dbReference type="InterPro" id="IPR008278">
    <property type="entry name" value="4-PPantetheinyl_Trfase_dom"/>
</dbReference>
<comment type="similarity">
    <text evidence="1">Belongs to the P-Pant transferase superfamily. Gsp/Sfp/HetI/AcpT family.</text>
</comment>
<protein>
    <submittedName>
        <fullName evidence="4">4'-phosphopantetheinyl transferase</fullName>
    </submittedName>
</protein>
<proteinExistence type="inferred from homology"/>
<organism evidence="4 5">
    <name type="scientific">Aquimarina intermedia</name>
    <dbReference type="NCBI Taxonomy" id="350814"/>
    <lineage>
        <taxon>Bacteria</taxon>
        <taxon>Pseudomonadati</taxon>
        <taxon>Bacteroidota</taxon>
        <taxon>Flavobacteriia</taxon>
        <taxon>Flavobacteriales</taxon>
        <taxon>Flavobacteriaceae</taxon>
        <taxon>Aquimarina</taxon>
    </lineage>
</organism>
<evidence type="ECO:0000259" key="3">
    <source>
        <dbReference type="Pfam" id="PF01648"/>
    </source>
</evidence>
<dbReference type="RefSeq" id="WP_148782453.1">
    <property type="nucleotide sequence ID" value="NZ_VNHU01000004.1"/>
</dbReference>